<proteinExistence type="predicted"/>
<feature type="region of interest" description="Disordered" evidence="1">
    <location>
        <begin position="154"/>
        <end position="180"/>
    </location>
</feature>
<organism evidence="2 3">
    <name type="scientific">Penicillium salamii</name>
    <dbReference type="NCBI Taxonomy" id="1612424"/>
    <lineage>
        <taxon>Eukaryota</taxon>
        <taxon>Fungi</taxon>
        <taxon>Dikarya</taxon>
        <taxon>Ascomycota</taxon>
        <taxon>Pezizomycotina</taxon>
        <taxon>Eurotiomycetes</taxon>
        <taxon>Eurotiomycetidae</taxon>
        <taxon>Eurotiales</taxon>
        <taxon>Aspergillaceae</taxon>
        <taxon>Penicillium</taxon>
    </lineage>
</organism>
<evidence type="ECO:0008006" key="4">
    <source>
        <dbReference type="Google" id="ProtNLM"/>
    </source>
</evidence>
<dbReference type="OrthoDB" id="5396420at2759"/>
<gene>
    <name evidence="2" type="ORF">PSALAMII_LOCUS8087</name>
</gene>
<reference evidence="2" key="1">
    <citation type="submission" date="2021-07" db="EMBL/GenBank/DDBJ databases">
        <authorList>
            <person name="Branca A.L. A."/>
        </authorList>
    </citation>
    <scope>NUCLEOTIDE SEQUENCE</scope>
</reference>
<accession>A0A9W4NR68</accession>
<feature type="region of interest" description="Disordered" evidence="1">
    <location>
        <begin position="260"/>
        <end position="280"/>
    </location>
</feature>
<dbReference type="Gene3D" id="3.40.50.1820">
    <property type="entry name" value="alpha/beta hydrolase"/>
    <property type="match status" value="1"/>
</dbReference>
<name>A0A9W4NR68_9EURO</name>
<dbReference type="SUPFAM" id="SSF53474">
    <property type="entry name" value="alpha/beta-Hydrolases"/>
    <property type="match status" value="1"/>
</dbReference>
<feature type="region of interest" description="Disordered" evidence="1">
    <location>
        <begin position="92"/>
        <end position="123"/>
    </location>
</feature>
<comment type="caution">
    <text evidence="2">The sequence shown here is derived from an EMBL/GenBank/DDBJ whole genome shotgun (WGS) entry which is preliminary data.</text>
</comment>
<protein>
    <recommendedName>
        <fullName evidence="4">Alpha/beta hydrolase fold-3 domain-containing protein</fullName>
    </recommendedName>
</protein>
<dbReference type="GO" id="GO:0072330">
    <property type="term" value="P:monocarboxylic acid biosynthetic process"/>
    <property type="evidence" value="ECO:0007669"/>
    <property type="project" value="UniProtKB-ARBA"/>
</dbReference>
<evidence type="ECO:0000313" key="2">
    <source>
        <dbReference type="EMBL" id="CAG8400874.1"/>
    </source>
</evidence>
<feature type="compositionally biased region" description="Polar residues" evidence="1">
    <location>
        <begin position="169"/>
        <end position="180"/>
    </location>
</feature>
<dbReference type="Proteomes" id="UP001152646">
    <property type="component" value="Unassembled WGS sequence"/>
</dbReference>
<dbReference type="InterPro" id="IPR029058">
    <property type="entry name" value="AB_hydrolase_fold"/>
</dbReference>
<evidence type="ECO:0000256" key="1">
    <source>
        <dbReference type="SAM" id="MobiDB-lite"/>
    </source>
</evidence>
<dbReference type="EMBL" id="CAJVPA010000206">
    <property type="protein sequence ID" value="CAG8400874.1"/>
    <property type="molecule type" value="Genomic_DNA"/>
</dbReference>
<dbReference type="AlphaFoldDB" id="A0A9W4NR68"/>
<dbReference type="GO" id="GO:0017000">
    <property type="term" value="P:antibiotic biosynthetic process"/>
    <property type="evidence" value="ECO:0007669"/>
    <property type="project" value="UniProtKB-ARBA"/>
</dbReference>
<sequence length="505" mass="54942">MRAIICSTRGIAPLVHRSRANHLAVACFQRASHSTFSYQSNCTDETVSLPIGNNGAISLRITRPSALNLASQGRLERPNVIMYLPPGPLFPQLDSNIEQKDDPSSPDTLGQANGHAAPLTSTGLSPQHVLASTTSAVVVTVNYRLGEAKKKIYSSDEASQIPEEPDGLSDQTADSTSPQPLSYKYPTPVHDTLAGFDWIHKNLNPSKLGVFGTHIGGSLALMLALTEARSIKAVAALDPVCDWPILDEYCTRDSAVVKIPDNVDGSTPAPKTKRQRRKAAPSDLVPLLEARSRFFATPERCFDSFASPILFLRSAGRDVPRAFPRYLTGPEYPVPVLRETPSKAKAADDESIWDLDEYPDADGEDVDEFAATATRRRKALSRWPPYGLDYGLSGDNWSGPDEGIGRLEVTLPWVKVFARSGNSSGVDGEVSRKPVVKAKEGSVGSTVLARQADEMVSVMRRACFWGREKGFAERKVTLSKVDDFSDSEAGNWLHEAFQGSLDDSD</sequence>
<evidence type="ECO:0000313" key="3">
    <source>
        <dbReference type="Proteomes" id="UP001152646"/>
    </source>
</evidence>